<dbReference type="Proteomes" id="UP001219518">
    <property type="component" value="Unassembled WGS sequence"/>
</dbReference>
<dbReference type="EMBL" id="JAHWGI010000169">
    <property type="protein sequence ID" value="KAK3910514.1"/>
    <property type="molecule type" value="Genomic_DNA"/>
</dbReference>
<protein>
    <submittedName>
        <fullName evidence="1">Pumilio-like protein 2</fullName>
    </submittedName>
</protein>
<sequence length="81" mass="8826">MSENISPPIGAQRAVGLLPWAAGNPSGTAERRAETRWVYLGAAQCRHLPISTLVSHLSPLTLAEHLNINSTKAILKWGELW</sequence>
<gene>
    <name evidence="1" type="ORF">KUF71_020328</name>
</gene>
<reference evidence="1" key="1">
    <citation type="submission" date="2021-07" db="EMBL/GenBank/DDBJ databases">
        <authorList>
            <person name="Catto M.A."/>
            <person name="Jacobson A."/>
            <person name="Kennedy G."/>
            <person name="Labadie P."/>
            <person name="Hunt B.G."/>
            <person name="Srinivasan R."/>
        </authorList>
    </citation>
    <scope>NUCLEOTIDE SEQUENCE</scope>
    <source>
        <strain evidence="1">PL_HMW_Pooled</strain>
        <tissue evidence="1">Head</tissue>
    </source>
</reference>
<keyword evidence="2" id="KW-1185">Reference proteome</keyword>
<evidence type="ECO:0000313" key="2">
    <source>
        <dbReference type="Proteomes" id="UP001219518"/>
    </source>
</evidence>
<organism evidence="1 2">
    <name type="scientific">Frankliniella fusca</name>
    <dbReference type="NCBI Taxonomy" id="407009"/>
    <lineage>
        <taxon>Eukaryota</taxon>
        <taxon>Metazoa</taxon>
        <taxon>Ecdysozoa</taxon>
        <taxon>Arthropoda</taxon>
        <taxon>Hexapoda</taxon>
        <taxon>Insecta</taxon>
        <taxon>Pterygota</taxon>
        <taxon>Neoptera</taxon>
        <taxon>Paraneoptera</taxon>
        <taxon>Thysanoptera</taxon>
        <taxon>Terebrantia</taxon>
        <taxon>Thripoidea</taxon>
        <taxon>Thripidae</taxon>
        <taxon>Frankliniella</taxon>
    </lineage>
</organism>
<comment type="caution">
    <text evidence="1">The sequence shown here is derived from an EMBL/GenBank/DDBJ whole genome shotgun (WGS) entry which is preliminary data.</text>
</comment>
<name>A0AAE1GWW3_9NEOP</name>
<accession>A0AAE1GWW3</accession>
<reference evidence="1" key="2">
    <citation type="journal article" date="2023" name="BMC Genomics">
        <title>Pest status, molecular evolution, and epigenetic factors derived from the genome assembly of Frankliniella fusca, a thysanopteran phytovirus vector.</title>
        <authorList>
            <person name="Catto M.A."/>
            <person name="Labadie P.E."/>
            <person name="Jacobson A.L."/>
            <person name="Kennedy G.G."/>
            <person name="Srinivasan R."/>
            <person name="Hunt B.G."/>
        </authorList>
    </citation>
    <scope>NUCLEOTIDE SEQUENCE</scope>
    <source>
        <strain evidence="1">PL_HMW_Pooled</strain>
    </source>
</reference>
<proteinExistence type="predicted"/>
<dbReference type="AlphaFoldDB" id="A0AAE1GWW3"/>
<evidence type="ECO:0000313" key="1">
    <source>
        <dbReference type="EMBL" id="KAK3910514.1"/>
    </source>
</evidence>